<evidence type="ECO:0000256" key="3">
    <source>
        <dbReference type="PROSITE-ProRule" id="PRU00023"/>
    </source>
</evidence>
<keyword evidence="4" id="KW-0732">Signal</keyword>
<dbReference type="SMART" id="SM00248">
    <property type="entry name" value="ANK"/>
    <property type="match status" value="4"/>
</dbReference>
<feature type="chain" id="PRO_5046911124" evidence="4">
    <location>
        <begin position="33"/>
        <end position="235"/>
    </location>
</feature>
<feature type="repeat" description="ANK" evidence="3">
    <location>
        <begin position="66"/>
        <end position="98"/>
    </location>
</feature>
<evidence type="ECO:0000313" key="6">
    <source>
        <dbReference type="Proteomes" id="UP001595974"/>
    </source>
</evidence>
<sequence>MPSPDRSFRLALRSLLAAASAFVLLGAGPAGAGSYEDALSSARLGDTSQLVGLLGKGIDPDTVDAQGNTLLILAAREGQLATVEALLKYRASVGTRNLAGDSALMLAVLAGHEQVADVLMKAGAPINQDGWTPLHYAAFEGRLVLLDKLLAAGAEANAAAPNKSTALMLAARNGHIDVVRRLLKRPDVDLDMVNDAGLTADNWALQNANTDIADLIRAERRRRGGKNPSITIEIE</sequence>
<keyword evidence="6" id="KW-1185">Reference proteome</keyword>
<dbReference type="PANTHER" id="PTHR24198">
    <property type="entry name" value="ANKYRIN REPEAT AND PROTEIN KINASE DOMAIN-CONTAINING PROTEIN"/>
    <property type="match status" value="1"/>
</dbReference>
<feature type="repeat" description="ANK" evidence="3">
    <location>
        <begin position="162"/>
        <end position="195"/>
    </location>
</feature>
<dbReference type="EMBL" id="JBHSOG010000096">
    <property type="protein sequence ID" value="MFC5771589.1"/>
    <property type="molecule type" value="Genomic_DNA"/>
</dbReference>
<dbReference type="PROSITE" id="PS50297">
    <property type="entry name" value="ANK_REP_REGION"/>
    <property type="match status" value="4"/>
</dbReference>
<dbReference type="PROSITE" id="PS50088">
    <property type="entry name" value="ANK_REPEAT"/>
    <property type="match status" value="4"/>
</dbReference>
<keyword evidence="1" id="KW-0677">Repeat</keyword>
<organism evidence="5 6">
    <name type="scientific">Thauera sinica</name>
    <dbReference type="NCBI Taxonomy" id="2665146"/>
    <lineage>
        <taxon>Bacteria</taxon>
        <taxon>Pseudomonadati</taxon>
        <taxon>Pseudomonadota</taxon>
        <taxon>Betaproteobacteria</taxon>
        <taxon>Rhodocyclales</taxon>
        <taxon>Zoogloeaceae</taxon>
        <taxon>Thauera</taxon>
    </lineage>
</organism>
<dbReference type="InterPro" id="IPR002110">
    <property type="entry name" value="Ankyrin_rpt"/>
</dbReference>
<keyword evidence="2 3" id="KW-0040">ANK repeat</keyword>
<comment type="caution">
    <text evidence="5">The sequence shown here is derived from an EMBL/GenBank/DDBJ whole genome shotgun (WGS) entry which is preliminary data.</text>
</comment>
<dbReference type="RefSeq" id="WP_096447171.1">
    <property type="nucleotide sequence ID" value="NZ_JBHSOG010000096.1"/>
</dbReference>
<evidence type="ECO:0000256" key="2">
    <source>
        <dbReference type="ARBA" id="ARBA00023043"/>
    </source>
</evidence>
<gene>
    <name evidence="5" type="ORF">ACFPTN_19610</name>
</gene>
<evidence type="ECO:0000313" key="5">
    <source>
        <dbReference type="EMBL" id="MFC5771589.1"/>
    </source>
</evidence>
<dbReference type="PANTHER" id="PTHR24198:SF165">
    <property type="entry name" value="ANKYRIN REPEAT-CONTAINING PROTEIN-RELATED"/>
    <property type="match status" value="1"/>
</dbReference>
<feature type="repeat" description="ANK" evidence="3">
    <location>
        <begin position="129"/>
        <end position="161"/>
    </location>
</feature>
<name>A0ABW1AWY7_9RHOO</name>
<dbReference type="Pfam" id="PF12796">
    <property type="entry name" value="Ank_2"/>
    <property type="match status" value="2"/>
</dbReference>
<dbReference type="InterPro" id="IPR036770">
    <property type="entry name" value="Ankyrin_rpt-contain_sf"/>
</dbReference>
<accession>A0ABW1AWY7</accession>
<protein>
    <submittedName>
        <fullName evidence="5">Ankyrin repeat domain-containing protein</fullName>
    </submittedName>
</protein>
<evidence type="ECO:0000256" key="1">
    <source>
        <dbReference type="ARBA" id="ARBA00022737"/>
    </source>
</evidence>
<reference evidence="6" key="1">
    <citation type="journal article" date="2019" name="Int. J. Syst. Evol. Microbiol.">
        <title>The Global Catalogue of Microorganisms (GCM) 10K type strain sequencing project: providing services to taxonomists for standard genome sequencing and annotation.</title>
        <authorList>
            <consortium name="The Broad Institute Genomics Platform"/>
            <consortium name="The Broad Institute Genome Sequencing Center for Infectious Disease"/>
            <person name="Wu L."/>
            <person name="Ma J."/>
        </authorList>
    </citation>
    <scope>NUCLEOTIDE SEQUENCE [LARGE SCALE GENOMIC DNA]</scope>
    <source>
        <strain evidence="6">SHR3</strain>
    </source>
</reference>
<proteinExistence type="predicted"/>
<evidence type="ECO:0000256" key="4">
    <source>
        <dbReference type="SAM" id="SignalP"/>
    </source>
</evidence>
<dbReference type="Gene3D" id="1.25.40.20">
    <property type="entry name" value="Ankyrin repeat-containing domain"/>
    <property type="match status" value="2"/>
</dbReference>
<feature type="signal peptide" evidence="4">
    <location>
        <begin position="1"/>
        <end position="32"/>
    </location>
</feature>
<dbReference type="SUPFAM" id="SSF48403">
    <property type="entry name" value="Ankyrin repeat"/>
    <property type="match status" value="1"/>
</dbReference>
<feature type="repeat" description="ANK" evidence="3">
    <location>
        <begin position="99"/>
        <end position="127"/>
    </location>
</feature>
<dbReference type="Proteomes" id="UP001595974">
    <property type="component" value="Unassembled WGS sequence"/>
</dbReference>